<keyword evidence="2" id="KW-1185">Reference proteome</keyword>
<gene>
    <name evidence="1" type="ORF">ACE1CC_21585</name>
</gene>
<comment type="caution">
    <text evidence="1">The sequence shown here is derived from an EMBL/GenBank/DDBJ whole genome shotgun (WGS) entry which is preliminary data.</text>
</comment>
<organism evidence="1 2">
    <name type="scientific">Floridaenema aerugineum BLCC-F46</name>
    <dbReference type="NCBI Taxonomy" id="3153654"/>
    <lineage>
        <taxon>Bacteria</taxon>
        <taxon>Bacillati</taxon>
        <taxon>Cyanobacteriota</taxon>
        <taxon>Cyanophyceae</taxon>
        <taxon>Oscillatoriophycideae</taxon>
        <taxon>Aerosakkonematales</taxon>
        <taxon>Aerosakkonemataceae</taxon>
        <taxon>Floridanema</taxon>
        <taxon>Floridanema aerugineum</taxon>
    </lineage>
</organism>
<dbReference type="Proteomes" id="UP001576774">
    <property type="component" value="Unassembled WGS sequence"/>
</dbReference>
<protein>
    <submittedName>
        <fullName evidence="1">Uncharacterized protein</fullName>
    </submittedName>
</protein>
<reference evidence="1 2" key="1">
    <citation type="submission" date="2024-09" db="EMBL/GenBank/DDBJ databases">
        <title>Floridaenema gen nov. (Aerosakkonemataceae, Aerosakkonematales ord. nov., Cyanobacteria) from benthic tropical and subtropical fresh waters, with the description of four new species.</title>
        <authorList>
            <person name="Moretto J.A."/>
            <person name="Berthold D.E."/>
            <person name="Lefler F.W."/>
            <person name="Huang I.-S."/>
            <person name="Laughinghouse H. IV."/>
        </authorList>
    </citation>
    <scope>NUCLEOTIDE SEQUENCE [LARGE SCALE GENOMIC DNA]</scope>
    <source>
        <strain evidence="1 2">BLCC-F46</strain>
    </source>
</reference>
<accession>A0ABV4X9H7</accession>
<dbReference type="RefSeq" id="WP_413272497.1">
    <property type="nucleotide sequence ID" value="NZ_JBHFNQ010000167.1"/>
</dbReference>
<evidence type="ECO:0000313" key="2">
    <source>
        <dbReference type="Proteomes" id="UP001576774"/>
    </source>
</evidence>
<sequence length="79" mass="9509">MTEENRIIIQMLANWDLPNSGWQYWEIYGRCQEVRKSLERLTNFMVQIEKATPEADRAIKENLDQIVQQLNQTRRLIDD</sequence>
<dbReference type="EMBL" id="JBHFNQ010000167">
    <property type="protein sequence ID" value="MFB2879455.1"/>
    <property type="molecule type" value="Genomic_DNA"/>
</dbReference>
<name>A0ABV4X9H7_9CYAN</name>
<evidence type="ECO:0000313" key="1">
    <source>
        <dbReference type="EMBL" id="MFB2879455.1"/>
    </source>
</evidence>
<proteinExistence type="predicted"/>